<dbReference type="SUPFAM" id="SSF50891">
    <property type="entry name" value="Cyclophilin-like"/>
    <property type="match status" value="1"/>
</dbReference>
<protein>
    <recommendedName>
        <fullName evidence="4">PPIase cyclophilin-type domain-containing protein</fullName>
    </recommendedName>
</protein>
<sequence length="326" mass="34862">MTSNDDQVTSNEDRRLAAKRKLEARLEAERARQRRSRNIVISIMTVITLVVAATAVWLAQTFIGTVTCDWGKPQNTLADTVKDRAKIIGQQPAERRAEAEKYMDTLAAGVSKDRTVAQPASNVPLPFPGTHRYIKTGSWFASATTPMNLATNHGDLPITLDHESAPCNSAAIESLARTGYYDGTDCHRLTRSASLKVLQCGDPTGTGMGNPGWTSPDEAPTGLKKLPGTQDPMMGAGPVVYPRGTVAIANSNNAMMGRSNTGAAQFFIVWADSQLTPDFAVVGHLDESGMKTLDAISQIPTTPGPDGNKDNGKPNDPVTIKSATID</sequence>
<evidence type="ECO:0000256" key="3">
    <source>
        <dbReference type="SAM" id="Phobius"/>
    </source>
</evidence>
<dbReference type="InterPro" id="IPR044666">
    <property type="entry name" value="Cyclophilin_A-like"/>
</dbReference>
<dbReference type="EMBL" id="BAAAVS010000057">
    <property type="protein sequence ID" value="GAA3047032.1"/>
    <property type="molecule type" value="Genomic_DNA"/>
</dbReference>
<organism evidence="5 6">
    <name type="scientific">Gordonia defluvii</name>
    <dbReference type="NCBI Taxonomy" id="283718"/>
    <lineage>
        <taxon>Bacteria</taxon>
        <taxon>Bacillati</taxon>
        <taxon>Actinomycetota</taxon>
        <taxon>Actinomycetes</taxon>
        <taxon>Mycobacteriales</taxon>
        <taxon>Gordoniaceae</taxon>
        <taxon>Gordonia</taxon>
    </lineage>
</organism>
<keyword evidence="3" id="KW-0812">Transmembrane</keyword>
<dbReference type="InterPro" id="IPR002130">
    <property type="entry name" value="Cyclophilin-type_PPIase_dom"/>
</dbReference>
<dbReference type="CDD" id="cd00317">
    <property type="entry name" value="cyclophilin"/>
    <property type="match status" value="1"/>
</dbReference>
<keyword evidence="6" id="KW-1185">Reference proteome</keyword>
<dbReference type="Pfam" id="PF00160">
    <property type="entry name" value="Pro_isomerase"/>
    <property type="match status" value="1"/>
</dbReference>
<keyword evidence="3" id="KW-1133">Transmembrane helix</keyword>
<evidence type="ECO:0000313" key="6">
    <source>
        <dbReference type="Proteomes" id="UP001501035"/>
    </source>
</evidence>
<comment type="caution">
    <text evidence="5">The sequence shown here is derived from an EMBL/GenBank/DDBJ whole genome shotgun (WGS) entry which is preliminary data.</text>
</comment>
<feature type="transmembrane region" description="Helical" evidence="3">
    <location>
        <begin position="39"/>
        <end position="59"/>
    </location>
</feature>
<gene>
    <name evidence="5" type="ORF">GCM10010528_27830</name>
</gene>
<keyword evidence="3" id="KW-0472">Membrane</keyword>
<dbReference type="RefSeq" id="WP_290705014.1">
    <property type="nucleotide sequence ID" value="NZ_BAAAVS010000057.1"/>
</dbReference>
<dbReference type="PANTHER" id="PTHR45625:SF3">
    <property type="entry name" value="PEPTIDYL-PROLYL CIS-TRANS ISOMERASE B-RELATED"/>
    <property type="match status" value="1"/>
</dbReference>
<dbReference type="PANTHER" id="PTHR45625">
    <property type="entry name" value="PEPTIDYL-PROLYL CIS-TRANS ISOMERASE-RELATED"/>
    <property type="match status" value="1"/>
</dbReference>
<dbReference type="Gene3D" id="2.40.100.10">
    <property type="entry name" value="Cyclophilin-like"/>
    <property type="match status" value="1"/>
</dbReference>
<evidence type="ECO:0000256" key="2">
    <source>
        <dbReference type="SAM" id="MobiDB-lite"/>
    </source>
</evidence>
<feature type="domain" description="PPIase cyclophilin-type" evidence="4">
    <location>
        <begin position="151"/>
        <end position="325"/>
    </location>
</feature>
<comment type="function">
    <text evidence="1">PPIases accelerate the folding of proteins. It catalyzes the cis-trans isomerization of proline imidic peptide bonds in oligopeptides.</text>
</comment>
<reference evidence="6" key="1">
    <citation type="journal article" date="2019" name="Int. J. Syst. Evol. Microbiol.">
        <title>The Global Catalogue of Microorganisms (GCM) 10K type strain sequencing project: providing services to taxonomists for standard genome sequencing and annotation.</title>
        <authorList>
            <consortium name="The Broad Institute Genomics Platform"/>
            <consortium name="The Broad Institute Genome Sequencing Center for Infectious Disease"/>
            <person name="Wu L."/>
            <person name="Ma J."/>
        </authorList>
    </citation>
    <scope>NUCLEOTIDE SEQUENCE [LARGE SCALE GENOMIC DNA]</scope>
    <source>
        <strain evidence="6">JCM 14234</strain>
    </source>
</reference>
<dbReference type="InterPro" id="IPR029000">
    <property type="entry name" value="Cyclophilin-like_dom_sf"/>
</dbReference>
<accession>A0ABP6LPH2</accession>
<feature type="region of interest" description="Disordered" evidence="2">
    <location>
        <begin position="296"/>
        <end position="326"/>
    </location>
</feature>
<proteinExistence type="predicted"/>
<dbReference type="Proteomes" id="UP001501035">
    <property type="component" value="Unassembled WGS sequence"/>
</dbReference>
<name>A0ABP6LPH2_9ACTN</name>
<dbReference type="PROSITE" id="PS50072">
    <property type="entry name" value="CSA_PPIASE_2"/>
    <property type="match status" value="1"/>
</dbReference>
<evidence type="ECO:0000256" key="1">
    <source>
        <dbReference type="ARBA" id="ARBA00002388"/>
    </source>
</evidence>
<evidence type="ECO:0000313" key="5">
    <source>
        <dbReference type="EMBL" id="GAA3047032.1"/>
    </source>
</evidence>
<evidence type="ECO:0000259" key="4">
    <source>
        <dbReference type="PROSITE" id="PS50072"/>
    </source>
</evidence>